<accession>A0A0F9UJ22</accession>
<comment type="caution">
    <text evidence="1">The sequence shown here is derived from an EMBL/GenBank/DDBJ whole genome shotgun (WGS) entry which is preliminary data.</text>
</comment>
<organism evidence="1">
    <name type="scientific">marine sediment metagenome</name>
    <dbReference type="NCBI Taxonomy" id="412755"/>
    <lineage>
        <taxon>unclassified sequences</taxon>
        <taxon>metagenomes</taxon>
        <taxon>ecological metagenomes</taxon>
    </lineage>
</organism>
<protein>
    <submittedName>
        <fullName evidence="1">Uncharacterized protein</fullName>
    </submittedName>
</protein>
<proteinExistence type="predicted"/>
<name>A0A0F9UJ22_9ZZZZ</name>
<evidence type="ECO:0000313" key="1">
    <source>
        <dbReference type="EMBL" id="KKN53588.1"/>
    </source>
</evidence>
<sequence length="155" mass="18317">MKPIKPLLIKEDDIVNLRSRHCTELIEGYFRAKYGFMEEFKDMYNEGVTFLTDNGVPLKVEYLDRFLAMLQKKFYPEYKMPERAPLRLFDVSFTKGKMPQLECTVAIAQVVATWPFLTHIIEAEDFKRIRITTENNVIEVERVFSAQIELNKKEK</sequence>
<dbReference type="AlphaFoldDB" id="A0A0F9UJ22"/>
<dbReference type="EMBL" id="LAZR01000964">
    <property type="protein sequence ID" value="KKN53588.1"/>
    <property type="molecule type" value="Genomic_DNA"/>
</dbReference>
<gene>
    <name evidence="1" type="ORF">LCGC14_0600840</name>
</gene>
<reference evidence="1" key="1">
    <citation type="journal article" date="2015" name="Nature">
        <title>Complex archaea that bridge the gap between prokaryotes and eukaryotes.</title>
        <authorList>
            <person name="Spang A."/>
            <person name="Saw J.H."/>
            <person name="Jorgensen S.L."/>
            <person name="Zaremba-Niedzwiedzka K."/>
            <person name="Martijn J."/>
            <person name="Lind A.E."/>
            <person name="van Eijk R."/>
            <person name="Schleper C."/>
            <person name="Guy L."/>
            <person name="Ettema T.J."/>
        </authorList>
    </citation>
    <scope>NUCLEOTIDE SEQUENCE</scope>
</reference>